<gene>
    <name evidence="5" type="ORF">NSPWAT_2126</name>
</gene>
<dbReference type="EMBL" id="OX336137">
    <property type="protein sequence ID" value="CAI2718982.1"/>
    <property type="molecule type" value="Genomic_DNA"/>
</dbReference>
<evidence type="ECO:0000259" key="3">
    <source>
        <dbReference type="PROSITE" id="PS50110"/>
    </source>
</evidence>
<dbReference type="PANTHER" id="PTHR44591:SF3">
    <property type="entry name" value="RESPONSE REGULATORY DOMAIN-CONTAINING PROTEIN"/>
    <property type="match status" value="1"/>
</dbReference>
<keyword evidence="1 2" id="KW-0597">Phosphoprotein</keyword>
<dbReference type="InterPro" id="IPR011006">
    <property type="entry name" value="CheY-like_superfamily"/>
</dbReference>
<dbReference type="Pfam" id="PF00990">
    <property type="entry name" value="GGDEF"/>
    <property type="match status" value="1"/>
</dbReference>
<evidence type="ECO:0000313" key="6">
    <source>
        <dbReference type="Proteomes" id="UP001157733"/>
    </source>
</evidence>
<evidence type="ECO:0000256" key="1">
    <source>
        <dbReference type="ARBA" id="ARBA00022553"/>
    </source>
</evidence>
<dbReference type="SUPFAM" id="SSF52172">
    <property type="entry name" value="CheY-like"/>
    <property type="match status" value="1"/>
</dbReference>
<dbReference type="Pfam" id="PF00072">
    <property type="entry name" value="Response_reg"/>
    <property type="match status" value="1"/>
</dbReference>
<dbReference type="Gene3D" id="3.40.50.2300">
    <property type="match status" value="1"/>
</dbReference>
<dbReference type="SMART" id="SM00448">
    <property type="entry name" value="REC"/>
    <property type="match status" value="1"/>
</dbReference>
<feature type="domain" description="Response regulatory" evidence="3">
    <location>
        <begin position="12"/>
        <end position="128"/>
    </location>
</feature>
<evidence type="ECO:0000313" key="5">
    <source>
        <dbReference type="EMBL" id="CAI2718982.1"/>
    </source>
</evidence>
<dbReference type="PROSITE" id="PS50110">
    <property type="entry name" value="RESPONSE_REGULATORY"/>
    <property type="match status" value="1"/>
</dbReference>
<feature type="modified residue" description="4-aspartylphosphate" evidence="2">
    <location>
        <position position="61"/>
    </location>
</feature>
<reference evidence="5 6" key="1">
    <citation type="submission" date="2022-09" db="EMBL/GenBank/DDBJ databases">
        <authorList>
            <person name="Kop L."/>
        </authorList>
    </citation>
    <scope>NUCLEOTIDE SEQUENCE [LARGE SCALE GENOMIC DNA]</scope>
    <source>
        <strain evidence="5 6">347</strain>
    </source>
</reference>
<name>A0ABM9HFI1_9BACT</name>
<protein>
    <submittedName>
        <fullName evidence="5">Response regulator receiver modulated diguanylate cyclase</fullName>
    </submittedName>
</protein>
<dbReference type="InterPro" id="IPR029787">
    <property type="entry name" value="Nucleotide_cyclase"/>
</dbReference>
<evidence type="ECO:0000259" key="4">
    <source>
        <dbReference type="PROSITE" id="PS50887"/>
    </source>
</evidence>
<dbReference type="InterPro" id="IPR050595">
    <property type="entry name" value="Bact_response_regulator"/>
</dbReference>
<dbReference type="SUPFAM" id="SSF55073">
    <property type="entry name" value="Nucleotide cyclase"/>
    <property type="match status" value="1"/>
</dbReference>
<accession>A0ABM9HFI1</accession>
<dbReference type="Gene3D" id="3.30.70.270">
    <property type="match status" value="1"/>
</dbReference>
<dbReference type="InterPro" id="IPR043128">
    <property type="entry name" value="Rev_trsase/Diguanyl_cyclase"/>
</dbReference>
<dbReference type="PROSITE" id="PS50887">
    <property type="entry name" value="GGDEF"/>
    <property type="match status" value="1"/>
</dbReference>
<proteinExistence type="predicted"/>
<dbReference type="Proteomes" id="UP001157733">
    <property type="component" value="Chromosome"/>
</dbReference>
<dbReference type="NCBIfam" id="TIGR00254">
    <property type="entry name" value="GGDEF"/>
    <property type="match status" value="1"/>
</dbReference>
<sequence length="319" mass="35654">MNKGSKNQFGMNILIVDDIPSNIDILRGMLENEGCVIFATSVGSRVSEILSRSLPDLILLDAHLDGTDSFEISRQLKANPVTADIPIVFLLGQTSIEEIDNCYLSGGADYITKPFRQDEVLARTHNQLRIQELQREKKLLIKEISQKLGGKRIPGVLDKSLIQELYKWEAIRYQRIQVPFTLIMGHIDEWGDTFSRESPEVQEQLRVALGEKLNSHSRILDAIGQWNPERFFVLLPGTKLEGAVVVARKFQTILKNSLFQVGSQDMAVSMSFGLCQYPQGNGTEMEARLASTIEATEHQLDQAARTGKNQICFAPAPLG</sequence>
<dbReference type="InterPro" id="IPR001789">
    <property type="entry name" value="Sig_transdc_resp-reg_receiver"/>
</dbReference>
<dbReference type="PANTHER" id="PTHR44591">
    <property type="entry name" value="STRESS RESPONSE REGULATOR PROTEIN 1"/>
    <property type="match status" value="1"/>
</dbReference>
<evidence type="ECO:0000256" key="2">
    <source>
        <dbReference type="PROSITE-ProRule" id="PRU00169"/>
    </source>
</evidence>
<keyword evidence="6" id="KW-1185">Reference proteome</keyword>
<dbReference type="InterPro" id="IPR000160">
    <property type="entry name" value="GGDEF_dom"/>
</dbReference>
<feature type="domain" description="GGDEF" evidence="4">
    <location>
        <begin position="178"/>
        <end position="316"/>
    </location>
</feature>
<organism evidence="5 6">
    <name type="scientific">Nitrospina watsonii</name>
    <dbReference type="NCBI Taxonomy" id="1323948"/>
    <lineage>
        <taxon>Bacteria</taxon>
        <taxon>Pseudomonadati</taxon>
        <taxon>Nitrospinota/Tectimicrobiota group</taxon>
        <taxon>Nitrospinota</taxon>
        <taxon>Nitrospinia</taxon>
        <taxon>Nitrospinales</taxon>
        <taxon>Nitrospinaceae</taxon>
        <taxon>Nitrospina</taxon>
    </lineage>
</organism>